<feature type="region of interest" description="Disordered" evidence="1">
    <location>
        <begin position="31"/>
        <end position="163"/>
    </location>
</feature>
<proteinExistence type="predicted"/>
<feature type="compositionally biased region" description="Low complexity" evidence="1">
    <location>
        <begin position="139"/>
        <end position="148"/>
    </location>
</feature>
<evidence type="ECO:0000313" key="3">
    <source>
        <dbReference type="Proteomes" id="UP000000724"/>
    </source>
</evidence>
<accession>B6HG98</accession>
<dbReference type="AlphaFoldDB" id="B6HG98"/>
<dbReference type="VEuPathDB" id="FungiDB:PCH_Pc20g11640"/>
<protein>
    <submittedName>
        <fullName evidence="2">Uncharacterized protein</fullName>
    </submittedName>
</protein>
<dbReference type="OrthoDB" id="3000060at2759"/>
<feature type="compositionally biased region" description="Basic residues" evidence="1">
    <location>
        <begin position="125"/>
        <end position="135"/>
    </location>
</feature>
<feature type="compositionally biased region" description="Pro residues" evidence="1">
    <location>
        <begin position="111"/>
        <end position="120"/>
    </location>
</feature>
<keyword evidence="3" id="KW-1185">Reference proteome</keyword>
<name>B6HG98_PENRW</name>
<reference evidence="2 3" key="1">
    <citation type="journal article" date="2008" name="Nat. Biotechnol.">
        <title>Genome sequencing and analysis of the filamentous fungus Penicillium chrysogenum.</title>
        <authorList>
            <person name="van den Berg M.A."/>
            <person name="Albang R."/>
            <person name="Albermann K."/>
            <person name="Badger J.H."/>
            <person name="Daran J.-M."/>
            <person name="Driessen A.J.M."/>
            <person name="Garcia-Estrada C."/>
            <person name="Fedorova N.D."/>
            <person name="Harris D.M."/>
            <person name="Heijne W.H.M."/>
            <person name="Joardar V.S."/>
            <person name="Kiel J.A.K.W."/>
            <person name="Kovalchuk A."/>
            <person name="Martin J.F."/>
            <person name="Nierman W.C."/>
            <person name="Nijland J.G."/>
            <person name="Pronk J.T."/>
            <person name="Roubos J.A."/>
            <person name="van der Klei I.J."/>
            <person name="van Peij N.N.M.E."/>
            <person name="Veenhuis M."/>
            <person name="von Doehren H."/>
            <person name="Wagner C."/>
            <person name="Wortman J.R."/>
            <person name="Bovenberg R.A.L."/>
        </authorList>
    </citation>
    <scope>NUCLEOTIDE SEQUENCE [LARGE SCALE GENOMIC DNA]</scope>
    <source>
        <strain evidence="3">ATCC 28089 / DSM 1075 / NRRL 1951 / Wisconsin 54-1255</strain>
    </source>
</reference>
<dbReference type="OMA" id="TMMVMYI"/>
<sequence length="220" mass="24426">MAMRLRISSPRQRACEDEDVRHGREWLKTIGRRTLQSPSPLRRHYPKKSARRVTFRQDDIWSPEGTFLSVSTGKSVSKSSSSAGYNAKGRKHRPMTPILISEEDQSSPELPSSPSPPPLPEKSTRKGASRQKKATPKPSSQAQSQSQQPLVSTPKKGGTTLSSTVQARVKELKYKASGIAKDRQIMRELDRFAAGKPLANFIRRLPGLGLGSVTMMVMYI</sequence>
<dbReference type="EMBL" id="AM920435">
    <property type="protein sequence ID" value="CAP86493.1"/>
    <property type="molecule type" value="Genomic_DNA"/>
</dbReference>
<evidence type="ECO:0000313" key="2">
    <source>
        <dbReference type="EMBL" id="CAP86493.1"/>
    </source>
</evidence>
<dbReference type="Proteomes" id="UP000000724">
    <property type="component" value="Contig Pc00c20"/>
</dbReference>
<evidence type="ECO:0000256" key="1">
    <source>
        <dbReference type="SAM" id="MobiDB-lite"/>
    </source>
</evidence>
<feature type="compositionally biased region" description="Low complexity" evidence="1">
    <location>
        <begin position="69"/>
        <end position="82"/>
    </location>
</feature>
<organism evidence="2 3">
    <name type="scientific">Penicillium rubens (strain ATCC 28089 / DSM 1075 / NRRL 1951 / Wisconsin 54-1255)</name>
    <name type="common">Penicillium chrysogenum</name>
    <dbReference type="NCBI Taxonomy" id="500485"/>
    <lineage>
        <taxon>Eukaryota</taxon>
        <taxon>Fungi</taxon>
        <taxon>Dikarya</taxon>
        <taxon>Ascomycota</taxon>
        <taxon>Pezizomycotina</taxon>
        <taxon>Eurotiomycetes</taxon>
        <taxon>Eurotiomycetidae</taxon>
        <taxon>Eurotiales</taxon>
        <taxon>Aspergillaceae</taxon>
        <taxon>Penicillium</taxon>
        <taxon>Penicillium chrysogenum species complex</taxon>
    </lineage>
</organism>
<feature type="compositionally biased region" description="Basic residues" evidence="1">
    <location>
        <begin position="41"/>
        <end position="54"/>
    </location>
</feature>
<dbReference type="HOGENOM" id="CLU_1256410_0_0_1"/>
<gene>
    <name evidence="2" type="ORF">Pc20g11640</name>
    <name evidence="2" type="ORF">PCH_Pc20g11640</name>
</gene>